<sequence>MTPIARRGALGRLALVALLAPTGCMAGVPAGPVPAAATDADGPIPSGYGTLRQDDITIELVDGPVRVRITPLESSLIRLTAPDTEQRLRALRERAAPDGAVWFLVSVQTEAPGGADFDPMAVEAASVGIPQRPAEIRGLTPQWGSGRLEQRVPQQALYRFPGDIDPWRSLEVRVGEMRSRSWTDRLPQLDAERARVRARAGGGYWSSPNFLILR</sequence>
<feature type="signal peptide" evidence="1">
    <location>
        <begin position="1"/>
        <end position="26"/>
    </location>
</feature>
<accession>A0ABU9EE98</accession>
<keyword evidence="3" id="KW-1185">Reference proteome</keyword>
<proteinExistence type="predicted"/>
<comment type="caution">
    <text evidence="2">The sequence shown here is derived from an EMBL/GenBank/DDBJ whole genome shotgun (WGS) entry which is preliminary data.</text>
</comment>
<dbReference type="EMBL" id="JBBHLI010000016">
    <property type="protein sequence ID" value="MEK9502866.1"/>
    <property type="molecule type" value="Genomic_DNA"/>
</dbReference>
<evidence type="ECO:0000256" key="1">
    <source>
        <dbReference type="SAM" id="SignalP"/>
    </source>
</evidence>
<protein>
    <submittedName>
        <fullName evidence="2">Uncharacterized protein</fullName>
    </submittedName>
</protein>
<evidence type="ECO:0000313" key="3">
    <source>
        <dbReference type="Proteomes" id="UP001484239"/>
    </source>
</evidence>
<dbReference type="PROSITE" id="PS51318">
    <property type="entry name" value="TAT"/>
    <property type="match status" value="1"/>
</dbReference>
<evidence type="ECO:0000313" key="2">
    <source>
        <dbReference type="EMBL" id="MEK9502866.1"/>
    </source>
</evidence>
<keyword evidence="1" id="KW-0732">Signal</keyword>
<organism evidence="2 3">
    <name type="scientific">Gaopeijia maritima</name>
    <dbReference type="NCBI Taxonomy" id="3119007"/>
    <lineage>
        <taxon>Bacteria</taxon>
        <taxon>Pseudomonadati</taxon>
        <taxon>Gemmatimonadota</taxon>
        <taxon>Longimicrobiia</taxon>
        <taxon>Gaopeijiales</taxon>
        <taxon>Gaopeijiaceae</taxon>
        <taxon>Gaopeijia</taxon>
    </lineage>
</organism>
<reference evidence="2 3" key="1">
    <citation type="submission" date="2024-02" db="EMBL/GenBank/DDBJ databases">
        <title>A novel Gemmatimonadota bacterium.</title>
        <authorList>
            <person name="Du Z.-J."/>
            <person name="Ye Y.-Q."/>
        </authorList>
    </citation>
    <scope>NUCLEOTIDE SEQUENCE [LARGE SCALE GENOMIC DNA]</scope>
    <source>
        <strain evidence="2 3">DH-20</strain>
    </source>
</reference>
<dbReference type="RefSeq" id="WP_405281791.1">
    <property type="nucleotide sequence ID" value="NZ_CP144380.1"/>
</dbReference>
<name>A0ABU9EE98_9BACT</name>
<feature type="chain" id="PRO_5045845608" evidence="1">
    <location>
        <begin position="27"/>
        <end position="214"/>
    </location>
</feature>
<gene>
    <name evidence="2" type="ORF">WI372_17860</name>
</gene>
<dbReference type="InterPro" id="IPR006311">
    <property type="entry name" value="TAT_signal"/>
</dbReference>
<dbReference type="Proteomes" id="UP001484239">
    <property type="component" value="Unassembled WGS sequence"/>
</dbReference>